<dbReference type="InterPro" id="IPR006379">
    <property type="entry name" value="HAD-SF_hydro_IIB"/>
</dbReference>
<dbReference type="InterPro" id="IPR036412">
    <property type="entry name" value="HAD-like_sf"/>
</dbReference>
<organism evidence="1 2">
    <name type="scientific">Candidatus Gallibacteroides avistercoris</name>
    <dbReference type="NCBI Taxonomy" id="2840833"/>
    <lineage>
        <taxon>Bacteria</taxon>
        <taxon>Pseudomonadati</taxon>
        <taxon>Bacteroidota</taxon>
        <taxon>Bacteroidia</taxon>
        <taxon>Bacteroidales</taxon>
        <taxon>Bacteroidaceae</taxon>
        <taxon>Bacteroidaceae incertae sedis</taxon>
        <taxon>Candidatus Gallibacteroides</taxon>
    </lineage>
</organism>
<accession>A0A9D1M9J5</accession>
<dbReference type="EMBL" id="DVNA01000211">
    <property type="protein sequence ID" value="HIU55977.1"/>
    <property type="molecule type" value="Genomic_DNA"/>
</dbReference>
<dbReference type="PANTHER" id="PTHR10000">
    <property type="entry name" value="PHOSPHOSERINE PHOSPHATASE"/>
    <property type="match status" value="1"/>
</dbReference>
<evidence type="ECO:0000313" key="2">
    <source>
        <dbReference type="Proteomes" id="UP000824112"/>
    </source>
</evidence>
<sequence length="256" mass="28623">MIKAAFFDIDGTLVSFKTHQVPDSTIEALDKLRAKGIKTFVATGRHKAAINNLGDLPFDGYITLNGGMCLVDNQPIYKHGIVQEDVNNFIHYQERAPFPTIVFTEQEMHINYSNPEVESVLKILNFPHLPQKDVAKFQDKEVMQFVSFFQAKQEKQILQELPHCEVTRWHPLFADIIPQGSSKQVGIDKIAEYFGIGIDECIAFGDGGNDISMLRHAGIGVAMGNATDEVKQNADYVTAPIDDDGILYALRQLNIL</sequence>
<comment type="caution">
    <text evidence="1">The sequence shown here is derived from an EMBL/GenBank/DDBJ whole genome shotgun (WGS) entry which is preliminary data.</text>
</comment>
<dbReference type="PROSITE" id="PS01229">
    <property type="entry name" value="COF_2"/>
    <property type="match status" value="1"/>
</dbReference>
<proteinExistence type="predicted"/>
<dbReference type="GO" id="GO:0005829">
    <property type="term" value="C:cytosol"/>
    <property type="evidence" value="ECO:0007669"/>
    <property type="project" value="TreeGrafter"/>
</dbReference>
<dbReference type="Pfam" id="PF08282">
    <property type="entry name" value="Hydrolase_3"/>
    <property type="match status" value="1"/>
</dbReference>
<dbReference type="Gene3D" id="3.30.1240.10">
    <property type="match status" value="1"/>
</dbReference>
<dbReference type="PANTHER" id="PTHR10000:SF25">
    <property type="entry name" value="PHOSPHATASE YKRA-RELATED"/>
    <property type="match status" value="1"/>
</dbReference>
<dbReference type="Proteomes" id="UP000824112">
    <property type="component" value="Unassembled WGS sequence"/>
</dbReference>
<dbReference type="InterPro" id="IPR023214">
    <property type="entry name" value="HAD_sf"/>
</dbReference>
<reference evidence="1" key="1">
    <citation type="submission" date="2020-10" db="EMBL/GenBank/DDBJ databases">
        <authorList>
            <person name="Gilroy R."/>
        </authorList>
    </citation>
    <scope>NUCLEOTIDE SEQUENCE</scope>
    <source>
        <strain evidence="1">CHK158-818</strain>
    </source>
</reference>
<name>A0A9D1M9J5_9BACT</name>
<dbReference type="SUPFAM" id="SSF56784">
    <property type="entry name" value="HAD-like"/>
    <property type="match status" value="1"/>
</dbReference>
<dbReference type="Gene3D" id="3.40.50.1000">
    <property type="entry name" value="HAD superfamily/HAD-like"/>
    <property type="match status" value="1"/>
</dbReference>
<reference evidence="1" key="2">
    <citation type="journal article" date="2021" name="PeerJ">
        <title>Extensive microbial diversity within the chicken gut microbiome revealed by metagenomics and culture.</title>
        <authorList>
            <person name="Gilroy R."/>
            <person name="Ravi A."/>
            <person name="Getino M."/>
            <person name="Pursley I."/>
            <person name="Horton D.L."/>
            <person name="Alikhan N.F."/>
            <person name="Baker D."/>
            <person name="Gharbi K."/>
            <person name="Hall N."/>
            <person name="Watson M."/>
            <person name="Adriaenssens E.M."/>
            <person name="Foster-Nyarko E."/>
            <person name="Jarju S."/>
            <person name="Secka A."/>
            <person name="Antonio M."/>
            <person name="Oren A."/>
            <person name="Chaudhuri R.R."/>
            <person name="La Ragione R."/>
            <person name="Hildebrand F."/>
            <person name="Pallen M.J."/>
        </authorList>
    </citation>
    <scope>NUCLEOTIDE SEQUENCE</scope>
    <source>
        <strain evidence="1">CHK158-818</strain>
    </source>
</reference>
<dbReference type="PROSITE" id="PS01228">
    <property type="entry name" value="COF_1"/>
    <property type="match status" value="1"/>
</dbReference>
<dbReference type="NCBIfam" id="TIGR01484">
    <property type="entry name" value="HAD-SF-IIB"/>
    <property type="match status" value="1"/>
</dbReference>
<dbReference type="SFLD" id="SFLDG01144">
    <property type="entry name" value="C2.B.4:_PGP_Like"/>
    <property type="match status" value="1"/>
</dbReference>
<dbReference type="SFLD" id="SFLDS00003">
    <property type="entry name" value="Haloacid_Dehalogenase"/>
    <property type="match status" value="1"/>
</dbReference>
<dbReference type="AlphaFoldDB" id="A0A9D1M9J5"/>
<dbReference type="GO" id="GO:0016791">
    <property type="term" value="F:phosphatase activity"/>
    <property type="evidence" value="ECO:0007669"/>
    <property type="project" value="TreeGrafter"/>
</dbReference>
<dbReference type="SFLD" id="SFLDG01140">
    <property type="entry name" value="C2.B:_Phosphomannomutase_and_P"/>
    <property type="match status" value="1"/>
</dbReference>
<gene>
    <name evidence="1" type="ORF">IAB03_09265</name>
</gene>
<keyword evidence="1" id="KW-0378">Hydrolase</keyword>
<evidence type="ECO:0000313" key="1">
    <source>
        <dbReference type="EMBL" id="HIU55977.1"/>
    </source>
</evidence>
<dbReference type="InterPro" id="IPR000150">
    <property type="entry name" value="Cof"/>
</dbReference>
<dbReference type="NCBIfam" id="TIGR00099">
    <property type="entry name" value="Cof-subfamily"/>
    <property type="match status" value="1"/>
</dbReference>
<protein>
    <submittedName>
        <fullName evidence="1">Cof-type HAD-IIB family hydrolase</fullName>
    </submittedName>
</protein>
<dbReference type="GO" id="GO:0000287">
    <property type="term" value="F:magnesium ion binding"/>
    <property type="evidence" value="ECO:0007669"/>
    <property type="project" value="TreeGrafter"/>
</dbReference>